<dbReference type="EMBL" id="DWXX01000139">
    <property type="protein sequence ID" value="HJB59522.1"/>
    <property type="molecule type" value="Genomic_DNA"/>
</dbReference>
<comment type="caution">
    <text evidence="1">The sequence shown here is derived from an EMBL/GenBank/DDBJ whole genome shotgun (WGS) entry which is preliminary data.</text>
</comment>
<reference evidence="1" key="2">
    <citation type="submission" date="2021-04" db="EMBL/GenBank/DDBJ databases">
        <authorList>
            <person name="Gilroy R."/>
        </authorList>
    </citation>
    <scope>NUCLEOTIDE SEQUENCE</scope>
    <source>
        <strain evidence="1">ChiHjej9B8-13557</strain>
    </source>
</reference>
<dbReference type="Proteomes" id="UP000824211">
    <property type="component" value="Unassembled WGS sequence"/>
</dbReference>
<name>A0A9D2MF26_9FIRM</name>
<protein>
    <submittedName>
        <fullName evidence="1">Carbohydrate-binding protein</fullName>
    </submittedName>
</protein>
<accession>A0A9D2MF26</accession>
<evidence type="ECO:0000313" key="1">
    <source>
        <dbReference type="EMBL" id="HJB59522.1"/>
    </source>
</evidence>
<gene>
    <name evidence="1" type="ORF">H9771_07715</name>
</gene>
<reference evidence="1" key="1">
    <citation type="journal article" date="2021" name="PeerJ">
        <title>Extensive microbial diversity within the chicken gut microbiome revealed by metagenomics and culture.</title>
        <authorList>
            <person name="Gilroy R."/>
            <person name="Ravi A."/>
            <person name="Getino M."/>
            <person name="Pursley I."/>
            <person name="Horton D.L."/>
            <person name="Alikhan N.F."/>
            <person name="Baker D."/>
            <person name="Gharbi K."/>
            <person name="Hall N."/>
            <person name="Watson M."/>
            <person name="Adriaenssens E.M."/>
            <person name="Foster-Nyarko E."/>
            <person name="Jarju S."/>
            <person name="Secka A."/>
            <person name="Antonio M."/>
            <person name="Oren A."/>
            <person name="Chaudhuri R.R."/>
            <person name="La Ragione R."/>
            <person name="Hildebrand F."/>
            <person name="Pallen M.J."/>
        </authorList>
    </citation>
    <scope>NUCLEOTIDE SEQUENCE</scope>
    <source>
        <strain evidence="1">ChiHjej9B8-13557</strain>
    </source>
</reference>
<dbReference type="InterPro" id="IPR008979">
    <property type="entry name" value="Galactose-bd-like_sf"/>
</dbReference>
<dbReference type="AlphaFoldDB" id="A0A9D2MF26"/>
<evidence type="ECO:0000313" key="2">
    <source>
        <dbReference type="Proteomes" id="UP000824211"/>
    </source>
</evidence>
<proteinExistence type="predicted"/>
<sequence>METIKLKVLDGPGHTLLTCPAAQEVSLVYTSAYRPGDRIALEIDHPGQFCVVQFEDTMAPALVYVVKREINFHIPFDEQAITYSPKSFSGSRHVIRARLATAEELSGRRNLAFNCYDQHGDTGFYPHASANVETRGEAVFAARNAIDGIFENTSHGEYPYQSWGINRDPNAALTLDFGREVLLDEIRLTERADFPHDNYWVKATVTFSDGGRLEIPLIKSPKPQSVVFPARRVRSLVLSGLIQAEGPSPFPALTQIEAYGRECPETLAALAGEEDA</sequence>
<organism evidence="1 2">
    <name type="scientific">Candidatus Faecalibacterium faecipullorum</name>
    <dbReference type="NCBI Taxonomy" id="2838578"/>
    <lineage>
        <taxon>Bacteria</taxon>
        <taxon>Bacillati</taxon>
        <taxon>Bacillota</taxon>
        <taxon>Clostridia</taxon>
        <taxon>Eubacteriales</taxon>
        <taxon>Oscillospiraceae</taxon>
        <taxon>Faecalibacterium</taxon>
    </lineage>
</organism>
<dbReference type="SUPFAM" id="SSF49785">
    <property type="entry name" value="Galactose-binding domain-like"/>
    <property type="match status" value="1"/>
</dbReference>